<dbReference type="InterPro" id="IPR007452">
    <property type="entry name" value="TamB_C"/>
</dbReference>
<feature type="chain" id="PRO_5010530375" evidence="6">
    <location>
        <begin position="21"/>
        <end position="1430"/>
    </location>
</feature>
<evidence type="ECO:0000256" key="4">
    <source>
        <dbReference type="ARBA" id="ARBA00023136"/>
    </source>
</evidence>
<keyword evidence="3" id="KW-1133">Transmembrane helix</keyword>
<evidence type="ECO:0000313" key="8">
    <source>
        <dbReference type="EMBL" id="APX23784.1"/>
    </source>
</evidence>
<accession>A0A1U7D6J5</accession>
<feature type="signal peptide" evidence="6">
    <location>
        <begin position="1"/>
        <end position="20"/>
    </location>
</feature>
<evidence type="ECO:0000259" key="7">
    <source>
        <dbReference type="Pfam" id="PF04357"/>
    </source>
</evidence>
<keyword evidence="6" id="KW-0732">Signal</keyword>
<dbReference type="STRING" id="1229727.Ga0080559_TMP2988"/>
<evidence type="ECO:0000256" key="1">
    <source>
        <dbReference type="ARBA" id="ARBA00004167"/>
    </source>
</evidence>
<dbReference type="PANTHER" id="PTHR36985:SF1">
    <property type="entry name" value="TRANSLOCATION AND ASSEMBLY MODULE SUBUNIT TAMB"/>
    <property type="match status" value="1"/>
</dbReference>
<dbReference type="GO" id="GO:0009306">
    <property type="term" value="P:protein secretion"/>
    <property type="evidence" value="ECO:0007669"/>
    <property type="project" value="InterPro"/>
</dbReference>
<name>A0A1U7D6J5_9RHOB</name>
<dbReference type="RefSeq" id="WP_076623722.1">
    <property type="nucleotide sequence ID" value="NZ_BMEW01000007.1"/>
</dbReference>
<sequence length="1430" mass="147806" precursor="true">MKRLLALLPLLFCLSLPAHAQDDDEGTRLERLIEGALSSDGTTVRVRGFRGALSSEATLDRMTIADEQGIWLTLEDAELNWSRAALLTGRVEVSQITAQRLEVARLPAGGSDAPAPEASGGSFSLPDLPVSVNIGEMSIERVELGEPILGEAVALGVAGSAQLADGEGEAQLSVQRLDGPRDAITFDGSYVNESRQLAIDLAVDGAQDGLVTKLANLPGAPALKLTVNGEGPVDDFTADVALATDGEDRFSGTVTLEGVADEGQRFAADLSGDLRPLLPEDQRAFLGASQSIETRGMIENGGAIQLDALDLETATVSLDGSARIGADGWPERLLLDGRIASEDGEPVQIAFTQDVTRLDQATLRLFYDRAQGDEFTLRALVEGLDRPEMALERATLSGQGTIARNAGSSVPGQVSGQLSLALEGLDLADASLADATGRDLRGGLQFDWQEGAPFEITGIDLNGAGIEVAGDVTLFGLSEGNDPTVEPYISVRTDDLSRFSGVAGRDLGGAANFVLEGTMEPVAGRFDLSLSGTADDLSADIEQLDGLLAGRLTLAASAERNEGGTFLRQLDLDGRSITLSANGQLKTGESSGTFDLTLPDLSLVDPNASGQLTASGTLDEGEAAYALDLEASGPGDTRIDGVVTARKGEDGGIVGVGFDGTADSQRLAAFAPLIDRPLAGGLTFDGSGSYTLETGYFDTSGTLVTQDLEIGIPQVDGLLQGTTRAEVDAVRDDGGITIRDARVNGPGIRMTANGTLLSDASTATFDITLPELSRAAAGMTGSASLQGELTESADAYLLDFSASGPGQTGASGELTATKSDDGSGPMGVASVSFDGTAEAGALSAFAPLVGRTLRGSLDFDGGGSYTLESSAFSAEGRLTTQDIALGIPTVDQLIGGTGRAVVSARRDADGTITVDTLDVTTSQISATMSGSLGQSGNSALSYDVVLNNLGVIVEQLPGRATATGTLSGSGSGPWQVNTDLTAPGGTQARVTGSIAQSFDNANLGITGSAPLSLANTFIEPNLLSGLARLDLRLDGPLAPASLSGTIRVDGAEAVLPGPALSLTGLDIETRLGGGQAQVSVTGGLSTGGTLETTGTIGMTAPYRADLAVRLRDLLLEDRRLYQARADGRITVEGPLLTGPAIGGWVEINEAELRIPETGMGPGSRSFTLNHVAEPSDVRATRARAGLLEQSGDGGGGSAYSLPLDLEIRAPARIFVRGRGLDAELGGTLRLRGTSQDIVPEGRFDLIRGRLDILGQRLTLERAVLRLTGDFIPTIEVEAVTERDGNTITVAIEGEATSPEVSFSSTPSRPEEEVLALLLFGRNVGELSAFQALRIAAAVNTLAGRGGEGIIGNLRQGFGLDDFDVTTDAEGNAGLRAGKYLSENIYTDVEVDSSGETSIDLNLQVNKNVKARGRATSAGDTSLGIFYEKDY</sequence>
<evidence type="ECO:0000256" key="6">
    <source>
        <dbReference type="SAM" id="SignalP"/>
    </source>
</evidence>
<dbReference type="KEGG" id="tpro:Ga0080559_TMP2988"/>
<organism evidence="8 9">
    <name type="scientific">Salipiger profundus</name>
    <dbReference type="NCBI Taxonomy" id="1229727"/>
    <lineage>
        <taxon>Bacteria</taxon>
        <taxon>Pseudomonadati</taxon>
        <taxon>Pseudomonadota</taxon>
        <taxon>Alphaproteobacteria</taxon>
        <taxon>Rhodobacterales</taxon>
        <taxon>Roseobacteraceae</taxon>
        <taxon>Salipiger</taxon>
    </lineage>
</organism>
<evidence type="ECO:0000313" key="9">
    <source>
        <dbReference type="Proteomes" id="UP000186559"/>
    </source>
</evidence>
<dbReference type="Proteomes" id="UP000186559">
    <property type="component" value="Chromosome"/>
</dbReference>
<reference evidence="8 9" key="1">
    <citation type="submission" date="2016-03" db="EMBL/GenBank/DDBJ databases">
        <title>Deep-sea bacteria in the southern Pacific.</title>
        <authorList>
            <person name="Tang K."/>
        </authorList>
    </citation>
    <scope>NUCLEOTIDE SEQUENCE [LARGE SCALE GENOMIC DNA]</scope>
    <source>
        <strain evidence="8 9">JLT2016</strain>
    </source>
</reference>
<evidence type="ECO:0000256" key="5">
    <source>
        <dbReference type="SAM" id="MobiDB-lite"/>
    </source>
</evidence>
<dbReference type="PANTHER" id="PTHR36985">
    <property type="entry name" value="TRANSLOCATION AND ASSEMBLY MODULE SUBUNIT TAMB"/>
    <property type="match status" value="1"/>
</dbReference>
<evidence type="ECO:0000256" key="3">
    <source>
        <dbReference type="ARBA" id="ARBA00022989"/>
    </source>
</evidence>
<dbReference type="Pfam" id="PF04357">
    <property type="entry name" value="TamB"/>
    <property type="match status" value="1"/>
</dbReference>
<dbReference type="GO" id="GO:0005886">
    <property type="term" value="C:plasma membrane"/>
    <property type="evidence" value="ECO:0007669"/>
    <property type="project" value="InterPro"/>
</dbReference>
<dbReference type="GO" id="GO:0097347">
    <property type="term" value="C:TAM protein secretion complex"/>
    <property type="evidence" value="ECO:0007669"/>
    <property type="project" value="TreeGrafter"/>
</dbReference>
<proteinExistence type="predicted"/>
<keyword evidence="9" id="KW-1185">Reference proteome</keyword>
<feature type="compositionally biased region" description="Polar residues" evidence="5">
    <location>
        <begin position="804"/>
        <end position="817"/>
    </location>
</feature>
<dbReference type="OrthoDB" id="7784409at2"/>
<dbReference type="EMBL" id="CP014796">
    <property type="protein sequence ID" value="APX23784.1"/>
    <property type="molecule type" value="Genomic_DNA"/>
</dbReference>
<keyword evidence="4" id="KW-0472">Membrane</keyword>
<comment type="subcellular location">
    <subcellularLocation>
        <location evidence="1">Membrane</location>
        <topology evidence="1">Single-pass membrane protein</topology>
    </subcellularLocation>
</comment>
<feature type="domain" description="Translocation and assembly module TamB C-terminal" evidence="7">
    <location>
        <begin position="1084"/>
        <end position="1430"/>
    </location>
</feature>
<evidence type="ECO:0000256" key="2">
    <source>
        <dbReference type="ARBA" id="ARBA00022692"/>
    </source>
</evidence>
<keyword evidence="2" id="KW-0812">Transmembrane</keyword>
<protein>
    <submittedName>
        <fullName evidence="8">Autotransporter secretion inner membrane protein TamB</fullName>
    </submittedName>
</protein>
<gene>
    <name evidence="8" type="ORF">Ga0080559_TMP2988</name>
</gene>
<feature type="region of interest" description="Disordered" evidence="5">
    <location>
        <begin position="804"/>
        <end position="824"/>
    </location>
</feature>